<reference evidence="1" key="1">
    <citation type="journal article" date="2009" name="PLoS Genet.">
        <title>Sequencing, mapping, and analysis of 27,455 maize full-length cDNAs.</title>
        <authorList>
            <person name="Soderlund C."/>
            <person name="Descour A."/>
            <person name="Kudrna D."/>
            <person name="Bomhoff M."/>
            <person name="Boyd L."/>
            <person name="Currie J."/>
            <person name="Angelova A."/>
            <person name="Collura K."/>
            <person name="Wissotski M."/>
            <person name="Ashley E."/>
            <person name="Morrow D."/>
            <person name="Fernandes J."/>
            <person name="Walbot V."/>
            <person name="Yu Y."/>
        </authorList>
    </citation>
    <scope>NUCLEOTIDE SEQUENCE</scope>
    <source>
        <strain evidence="1">B73</strain>
    </source>
</reference>
<name>C4J050_MAIZE</name>
<dbReference type="EMBL" id="BT084197">
    <property type="protein sequence ID" value="ACR34550.1"/>
    <property type="molecule type" value="mRNA"/>
</dbReference>
<sequence length="40" mass="4471">MPRGSSTLDHIIIQYNYRLRAANSRALVVTGPTNTKAQQQ</sequence>
<protein>
    <submittedName>
        <fullName evidence="1">Uncharacterized protein</fullName>
    </submittedName>
</protein>
<evidence type="ECO:0000313" key="1">
    <source>
        <dbReference type="EMBL" id="ACR34550.1"/>
    </source>
</evidence>
<proteinExistence type="evidence at transcript level"/>
<dbReference type="AlphaFoldDB" id="C4J050"/>
<dbReference type="EMBL" id="BT086701">
    <property type="protein sequence ID" value="ACR37054.1"/>
    <property type="molecule type" value="mRNA"/>
</dbReference>
<accession>C4J050</accession>
<organism evidence="1">
    <name type="scientific">Zea mays</name>
    <name type="common">Maize</name>
    <dbReference type="NCBI Taxonomy" id="4577"/>
    <lineage>
        <taxon>Eukaryota</taxon>
        <taxon>Viridiplantae</taxon>
        <taxon>Streptophyta</taxon>
        <taxon>Embryophyta</taxon>
        <taxon>Tracheophyta</taxon>
        <taxon>Spermatophyta</taxon>
        <taxon>Magnoliopsida</taxon>
        <taxon>Liliopsida</taxon>
        <taxon>Poales</taxon>
        <taxon>Poaceae</taxon>
        <taxon>PACMAD clade</taxon>
        <taxon>Panicoideae</taxon>
        <taxon>Andropogonodae</taxon>
        <taxon>Andropogoneae</taxon>
        <taxon>Tripsacinae</taxon>
        <taxon>Zea</taxon>
    </lineage>
</organism>
<reference evidence="1" key="2">
    <citation type="submission" date="2012-06" db="EMBL/GenBank/DDBJ databases">
        <authorList>
            <person name="Yu Y."/>
            <person name="Currie J."/>
            <person name="Lomeli R."/>
            <person name="Angelova A."/>
            <person name="Collura K."/>
            <person name="Wissotski M."/>
            <person name="Campos D."/>
            <person name="Kudrna D."/>
            <person name="Golser W."/>
            <person name="Ashely E."/>
            <person name="Descour A."/>
            <person name="Fernandes J."/>
            <person name="Soderlund C."/>
            <person name="Walbot V."/>
        </authorList>
    </citation>
    <scope>NUCLEOTIDE SEQUENCE</scope>
    <source>
        <strain evidence="1">B73</strain>
    </source>
</reference>